<name>A0A9D9HA38_9LACO</name>
<evidence type="ECO:0000256" key="3">
    <source>
        <dbReference type="ARBA" id="ARBA00022448"/>
    </source>
</evidence>
<comment type="caution">
    <text evidence="8">The sequence shown here is derived from an EMBL/GenBank/DDBJ whole genome shotgun (WGS) entry which is preliminary data.</text>
</comment>
<feature type="transmembrane region" description="Helical" evidence="7">
    <location>
        <begin position="102"/>
        <end position="121"/>
    </location>
</feature>
<evidence type="ECO:0000256" key="5">
    <source>
        <dbReference type="ARBA" id="ARBA00022989"/>
    </source>
</evidence>
<evidence type="ECO:0000313" key="8">
    <source>
        <dbReference type="EMBL" id="MBO8441947.1"/>
    </source>
</evidence>
<dbReference type="PANTHER" id="PTHR42810">
    <property type="entry name" value="PURINE PERMEASE C1399.01C-RELATED"/>
    <property type="match status" value="1"/>
</dbReference>
<dbReference type="Proteomes" id="UP000823614">
    <property type="component" value="Unassembled WGS sequence"/>
</dbReference>
<sequence length="435" mass="46707">MKKEAFHDDSVVLDVYDKPKFGPWVGLSLQHMFSMFGSTVIVPLLVGLNPSIALFSSGVGTLLHILITKRKIPAYMGSSFAFVTPMLALMKTTGYPGIAQGVIAVGLIYLIVAGLVGIIGSNWLDKLLPPIVVGPTVMVIGLSLAGSAAKDAMMHGNHYSLEYFLIALATLFLAIIFNMFFKGFMGLIPVLLAIICGYVISIFCGIVDLHKIAVAPWFQVPKFQIIGLTYHFHLNIGAILAIAPIAFVTMTEHVGHIMVLNNLTKRNFFKDPGLNRTLAGDGAASLFAGLVGGPAVTSYGENIGVMAITKVHSVYVLIGAAIFAILFSFINKLNVLIMQMPLPVIGGISFLLFGTIASNGIQVMTKNKLDMEKKRNLMIASTIMVIGIGNAYLQIGSFQFTGVALATVLGIILNLVLPQNAVSEKENIHLDTLNK</sequence>
<feature type="transmembrane region" description="Helical" evidence="7">
    <location>
        <begin position="342"/>
        <end position="364"/>
    </location>
</feature>
<evidence type="ECO:0000313" key="9">
    <source>
        <dbReference type="Proteomes" id="UP000823614"/>
    </source>
</evidence>
<evidence type="ECO:0000256" key="6">
    <source>
        <dbReference type="ARBA" id="ARBA00023136"/>
    </source>
</evidence>
<feature type="transmembrane region" description="Helical" evidence="7">
    <location>
        <begin position="72"/>
        <end position="90"/>
    </location>
</feature>
<feature type="transmembrane region" description="Helical" evidence="7">
    <location>
        <begin position="312"/>
        <end position="330"/>
    </location>
</feature>
<keyword evidence="6 7" id="KW-0472">Membrane</keyword>
<feature type="transmembrane region" description="Helical" evidence="7">
    <location>
        <begin position="376"/>
        <end position="393"/>
    </location>
</feature>
<organism evidence="8 9">
    <name type="scientific">Candidatus Gallilactobacillus intestinavium</name>
    <dbReference type="NCBI Taxonomy" id="2840838"/>
    <lineage>
        <taxon>Bacteria</taxon>
        <taxon>Bacillati</taxon>
        <taxon>Bacillota</taxon>
        <taxon>Bacilli</taxon>
        <taxon>Lactobacillales</taxon>
        <taxon>Lactobacillaceae</taxon>
        <taxon>Lactobacillaceae incertae sedis</taxon>
        <taxon>Candidatus Gallilactobacillus</taxon>
    </lineage>
</organism>
<dbReference type="Pfam" id="PF00860">
    <property type="entry name" value="Xan_ur_permease"/>
    <property type="match status" value="1"/>
</dbReference>
<reference evidence="8" key="1">
    <citation type="submission" date="2020-10" db="EMBL/GenBank/DDBJ databases">
        <authorList>
            <person name="Gilroy R."/>
        </authorList>
    </citation>
    <scope>NUCLEOTIDE SEQUENCE</scope>
    <source>
        <strain evidence="8">C6-149</strain>
    </source>
</reference>
<dbReference type="InterPro" id="IPR006042">
    <property type="entry name" value="Xan_ur_permease"/>
</dbReference>
<dbReference type="PANTHER" id="PTHR42810:SF2">
    <property type="entry name" value="PURINE PERMEASE C1399.01C-RELATED"/>
    <property type="match status" value="1"/>
</dbReference>
<keyword evidence="4 7" id="KW-0812">Transmembrane</keyword>
<evidence type="ECO:0000256" key="1">
    <source>
        <dbReference type="ARBA" id="ARBA00004141"/>
    </source>
</evidence>
<dbReference type="GO" id="GO:0042907">
    <property type="term" value="F:xanthine transmembrane transporter activity"/>
    <property type="evidence" value="ECO:0007669"/>
    <property type="project" value="TreeGrafter"/>
</dbReference>
<feature type="transmembrane region" description="Helical" evidence="7">
    <location>
        <begin position="282"/>
        <end position="300"/>
    </location>
</feature>
<feature type="transmembrane region" description="Helical" evidence="7">
    <location>
        <begin position="187"/>
        <end position="209"/>
    </location>
</feature>
<keyword evidence="5 7" id="KW-1133">Transmembrane helix</keyword>
<dbReference type="NCBIfam" id="TIGR00801">
    <property type="entry name" value="ncs2"/>
    <property type="match status" value="1"/>
</dbReference>
<comment type="subcellular location">
    <subcellularLocation>
        <location evidence="1">Membrane</location>
        <topology evidence="1">Multi-pass membrane protein</topology>
    </subcellularLocation>
</comment>
<proteinExistence type="inferred from homology"/>
<feature type="transmembrane region" description="Helical" evidence="7">
    <location>
        <begin position="127"/>
        <end position="149"/>
    </location>
</feature>
<evidence type="ECO:0000256" key="7">
    <source>
        <dbReference type="SAM" id="Phobius"/>
    </source>
</evidence>
<feature type="transmembrane region" description="Helical" evidence="7">
    <location>
        <begin position="40"/>
        <end position="66"/>
    </location>
</feature>
<dbReference type="AlphaFoldDB" id="A0A9D9HA38"/>
<gene>
    <name evidence="8" type="ORF">IAA89_05910</name>
</gene>
<comment type="similarity">
    <text evidence="2">Belongs to the nucleobase:cation symporter-2 (NCS2) (TC 2.A.40) family.</text>
</comment>
<dbReference type="PROSITE" id="PS01116">
    <property type="entry name" value="XANTH_URACIL_PERMASE"/>
    <property type="match status" value="1"/>
</dbReference>
<accession>A0A9D9HA38</accession>
<feature type="transmembrane region" description="Helical" evidence="7">
    <location>
        <begin position="161"/>
        <end position="181"/>
    </location>
</feature>
<feature type="transmembrane region" description="Helical" evidence="7">
    <location>
        <begin position="399"/>
        <end position="417"/>
    </location>
</feature>
<dbReference type="GO" id="GO:0005886">
    <property type="term" value="C:plasma membrane"/>
    <property type="evidence" value="ECO:0007669"/>
    <property type="project" value="UniProtKB-ARBA"/>
</dbReference>
<evidence type="ECO:0000256" key="4">
    <source>
        <dbReference type="ARBA" id="ARBA00022692"/>
    </source>
</evidence>
<feature type="transmembrane region" description="Helical" evidence="7">
    <location>
        <begin position="230"/>
        <end position="250"/>
    </location>
</feature>
<reference evidence="8" key="2">
    <citation type="journal article" date="2021" name="PeerJ">
        <title>Extensive microbial diversity within the chicken gut microbiome revealed by metagenomics and culture.</title>
        <authorList>
            <person name="Gilroy R."/>
            <person name="Ravi A."/>
            <person name="Getino M."/>
            <person name="Pursley I."/>
            <person name="Horton D.L."/>
            <person name="Alikhan N.F."/>
            <person name="Baker D."/>
            <person name="Gharbi K."/>
            <person name="Hall N."/>
            <person name="Watson M."/>
            <person name="Adriaenssens E.M."/>
            <person name="Foster-Nyarko E."/>
            <person name="Jarju S."/>
            <person name="Secka A."/>
            <person name="Antonio M."/>
            <person name="Oren A."/>
            <person name="Chaudhuri R.R."/>
            <person name="La Ragione R."/>
            <person name="Hildebrand F."/>
            <person name="Pallen M.J."/>
        </authorList>
    </citation>
    <scope>NUCLEOTIDE SEQUENCE</scope>
    <source>
        <strain evidence="8">C6-149</strain>
    </source>
</reference>
<dbReference type="InterPro" id="IPR006043">
    <property type="entry name" value="NCS2"/>
</dbReference>
<dbReference type="EMBL" id="JADIMP010000095">
    <property type="protein sequence ID" value="MBO8441947.1"/>
    <property type="molecule type" value="Genomic_DNA"/>
</dbReference>
<evidence type="ECO:0000256" key="2">
    <source>
        <dbReference type="ARBA" id="ARBA00008821"/>
    </source>
</evidence>
<keyword evidence="3" id="KW-0813">Transport</keyword>
<protein>
    <submittedName>
        <fullName evidence="8">Uracil permease</fullName>
    </submittedName>
</protein>